<feature type="compositionally biased region" description="Basic and acidic residues" evidence="1">
    <location>
        <begin position="648"/>
        <end position="715"/>
    </location>
</feature>
<evidence type="ECO:0000313" key="2">
    <source>
        <dbReference type="EMBL" id="CRH01123.1"/>
    </source>
</evidence>
<keyword evidence="3" id="KW-1185">Reference proteome</keyword>
<gene>
    <name evidence="2" type="ORF">PRELSG_1200700</name>
</gene>
<feature type="compositionally biased region" description="Basic and acidic residues" evidence="1">
    <location>
        <begin position="593"/>
        <end position="612"/>
    </location>
</feature>
<feature type="compositionally biased region" description="Basic and acidic residues" evidence="1">
    <location>
        <begin position="131"/>
        <end position="145"/>
    </location>
</feature>
<feature type="region of interest" description="Disordered" evidence="1">
    <location>
        <begin position="885"/>
        <end position="916"/>
    </location>
</feature>
<feature type="region of interest" description="Disordered" evidence="1">
    <location>
        <begin position="107"/>
        <end position="145"/>
    </location>
</feature>
<feature type="compositionally biased region" description="Polar residues" evidence="1">
    <location>
        <begin position="1116"/>
        <end position="1139"/>
    </location>
</feature>
<feature type="compositionally biased region" description="Basic and acidic residues" evidence="1">
    <location>
        <begin position="469"/>
        <end position="585"/>
    </location>
</feature>
<feature type="region of interest" description="Disordered" evidence="1">
    <location>
        <begin position="449"/>
        <end position="715"/>
    </location>
</feature>
<name>A0A1J1H898_PLARL</name>
<accession>A0A1J1H898</accession>
<evidence type="ECO:0000313" key="3">
    <source>
        <dbReference type="Proteomes" id="UP000220158"/>
    </source>
</evidence>
<feature type="compositionally biased region" description="Polar residues" evidence="1">
    <location>
        <begin position="200"/>
        <end position="215"/>
    </location>
</feature>
<dbReference type="EMBL" id="LN835307">
    <property type="protein sequence ID" value="CRH01123.1"/>
    <property type="molecule type" value="Genomic_DNA"/>
</dbReference>
<dbReference type="GeneID" id="39737250"/>
<feature type="compositionally biased region" description="Basic and acidic residues" evidence="1">
    <location>
        <begin position="15"/>
        <end position="66"/>
    </location>
</feature>
<feature type="region of interest" description="Disordered" evidence="1">
    <location>
        <begin position="1"/>
        <end position="76"/>
    </location>
</feature>
<reference evidence="2 3" key="1">
    <citation type="submission" date="2015-04" db="EMBL/GenBank/DDBJ databases">
        <authorList>
            <consortium name="Pathogen Informatics"/>
        </authorList>
    </citation>
    <scope>NUCLEOTIDE SEQUENCE [LARGE SCALE GENOMIC DNA]</scope>
    <source>
        <strain evidence="2 3">SGS1</strain>
    </source>
</reference>
<dbReference type="KEGG" id="prel:PRELSG_1200700"/>
<evidence type="ECO:0000256" key="1">
    <source>
        <dbReference type="SAM" id="MobiDB-lite"/>
    </source>
</evidence>
<dbReference type="VEuPathDB" id="PlasmoDB:PRELSG_1200700"/>
<organism evidence="2 3">
    <name type="scientific">Plasmodium relictum</name>
    <dbReference type="NCBI Taxonomy" id="85471"/>
    <lineage>
        <taxon>Eukaryota</taxon>
        <taxon>Sar</taxon>
        <taxon>Alveolata</taxon>
        <taxon>Apicomplexa</taxon>
        <taxon>Aconoidasida</taxon>
        <taxon>Haemosporida</taxon>
        <taxon>Plasmodiidae</taxon>
        <taxon>Plasmodium</taxon>
        <taxon>Plasmodium (Haemamoeba)</taxon>
    </lineage>
</organism>
<feature type="region of interest" description="Disordered" evidence="1">
    <location>
        <begin position="1108"/>
        <end position="1144"/>
    </location>
</feature>
<feature type="compositionally biased region" description="Low complexity" evidence="1">
    <location>
        <begin position="67"/>
        <end position="76"/>
    </location>
</feature>
<feature type="region of interest" description="Disordered" evidence="1">
    <location>
        <begin position="1203"/>
        <end position="1222"/>
    </location>
</feature>
<protein>
    <submittedName>
        <fullName evidence="2">Uncharacterized protein</fullName>
    </submittedName>
</protein>
<feature type="compositionally biased region" description="Basic and acidic residues" evidence="1">
    <location>
        <begin position="619"/>
        <end position="640"/>
    </location>
</feature>
<feature type="region of interest" description="Disordered" evidence="1">
    <location>
        <begin position="198"/>
        <end position="257"/>
    </location>
</feature>
<sequence length="1398" mass="160661">MDIKDTINTDLSDNSIKERQENATLEDKIPSEHLDKIDKTEKDEIEKINKNDLNKVNEENDKHNRTNLDTSSNNNNFSTNENEINQQITPVPNFISDQNSLIPNLPEKISENPASENENEVNEKNSSTIIETEKKDKDFQNNESKNLEKKISINVKYNVPPSQKANNRANSSEPLYIEVKGLLEVLNVQDFAKNIGIKNPTLSGKSENPLTSKRSYSVPAKVASKNVPKDINKQSYKNGSPYKIEGLPKSTNTQKKPPLLLKNSLKQAYVVKKPIDSKSATIGKPLDTNKEKSTFRILPKKNNTSNESKIHPKSLNKSNIVPSKVISNEEKEINNPSKTEKSFIKTSPKVIPLLNKEKNVKHKVPFKASAKKTLEDIKNSLEKKNKEVHGFEKPRDAINDLNQEKKSSFISRKFVMKPKFTMKSISLKKESAKKAKDLLDAKKMLVKKPVSKLVNQLKPKEKDRKKKIQDKDTQDKKGKLLKDLTEKDDLKKKDNKYIDQSKSEGEKEVDTKREEIDEGKKEIISDDKNEPEIKKEKLNICEKESEAEKEDKTLDDKKEPEMEKEDIALDDKKEPEMEKEEKKLDDIEESETEEKKLDDKKEPEIEKEKKLDDIEESETEGKKLDDKKEPEIEKEEKKLDDIEESETEEKKLDDKKEPEMEKEDITLDDKREPKMEKEENKLDDIKESETEEKKLDDKKESETEKEIPKNSKEIEKKKIDIKKSVDLKLNRKVPKKIDNILLKKQDVKNPLGLKQRGAVKNNAIAFKSKIEVDGNSKEKKNFKNENTSDLAKISINKFLPQRKIAPMKKSIDLKKVSVTKSTMKEEDKKKQGKMINGLLNPTEMKKDLKTDSYNNKNISKTISTTLSKSNISIFKKKILGKSKTEDIHEIKSNKNKTPSSKSENNENVSEQDKIKKKDELNENRLFNKKALFKNRKTLSSKLSKLNGKSNTSSIKKLSSFGDIKNKKTVLVKNAMSSKGIFEKNKVNDSLKEAKPIKKLKSKVTKKINMSDILNKEDKLMKKIPKKIKSIPSQVKLDKKMRKIKIENLPKGTSNILKMKDKKILKKSKVINDDEITDIDKNNELSEYAPGKIKTTKDKGKNNYLTPRIGIHEPKNMNDQLNMSTSNSSVKLTPRSITPFSSSKRLKKNKNKIDSLSIDDALKEKLIYMNASKNPLDPNMKDMHFKYIPKLELPQLSLINTDKINKKDESKRRNQSVGNQGLSNLYEKPSFNFNSNKSTVSLRDLSLHMNFNPSKELIREGPYIHINNLRDQNTIFKKADNEKQNSNWIFSKCCNTNKNKNFYERKEPIIQNFSSLFNVNNKYIPYAYTSEVIENPSNNIKMSNIYGSDLFTSNIRNQVLLNNNCNTSGYMNNPNLSKFTLRLKKVPSGSRKTTYCNCI</sequence>
<dbReference type="RefSeq" id="XP_028534124.1">
    <property type="nucleotide sequence ID" value="XM_028677768.1"/>
</dbReference>
<dbReference type="Proteomes" id="UP000220158">
    <property type="component" value="Chromosome 12"/>
</dbReference>
<feature type="compositionally biased region" description="Low complexity" evidence="1">
    <location>
        <begin position="895"/>
        <end position="908"/>
    </location>
</feature>
<proteinExistence type="predicted"/>
<dbReference type="OrthoDB" id="372719at2759"/>